<keyword evidence="1" id="KW-0472">Membrane</keyword>
<feature type="transmembrane region" description="Helical" evidence="1">
    <location>
        <begin position="78"/>
        <end position="96"/>
    </location>
</feature>
<sequence>MSTINELKDSLNTKTLHLVLLTIATGGIYPLLWIYKNTLTIERITKNHIASSSFIIWIAVCVGLGGALAGSGDVSIDMIAGLLTIASWVLYIIWAFKARKAVQEYALHEHKVDLKTNAFYTILFTLYYVNYCINDLPEAKRKQNILAGNDAEGVEA</sequence>
<evidence type="ECO:0000259" key="2">
    <source>
        <dbReference type="Pfam" id="PF14018"/>
    </source>
</evidence>
<keyword evidence="5" id="KW-1185">Reference proteome</keyword>
<dbReference type="Proteomes" id="UP000651738">
    <property type="component" value="Unassembled WGS sequence"/>
</dbReference>
<feature type="domain" description="DUF4234" evidence="2">
    <location>
        <begin position="15"/>
        <end position="103"/>
    </location>
</feature>
<reference evidence="4 6" key="2">
    <citation type="submission" date="2020-12" db="EMBL/GenBank/DDBJ databases">
        <title>Draft genome sequence of Halomonas pacifica strain CARE-V15.</title>
        <authorList>
            <person name="Vignesh N."/>
            <person name="Thabitha A."/>
            <person name="Saravanan R."/>
            <person name="Manigandan V."/>
        </authorList>
    </citation>
    <scope>NUCLEOTIDE SEQUENCE [LARGE SCALE GENOMIC DNA]</scope>
    <source>
        <strain evidence="4 6">CARE-V15</strain>
    </source>
</reference>
<dbReference type="RefSeq" id="WP_146803519.1">
    <property type="nucleotide sequence ID" value="NZ_BJUK01000029.1"/>
</dbReference>
<reference evidence="3 5" key="1">
    <citation type="submission" date="2019-07" db="EMBL/GenBank/DDBJ databases">
        <title>Whole genome shotgun sequence of Halomonas pacifica NBRC 102220.</title>
        <authorList>
            <person name="Hosoyama A."/>
            <person name="Uohara A."/>
            <person name="Ohji S."/>
            <person name="Ichikawa N."/>
        </authorList>
    </citation>
    <scope>NUCLEOTIDE SEQUENCE [LARGE SCALE GENOMIC DNA]</scope>
    <source>
        <strain evidence="3 5">NBRC 102220</strain>
    </source>
</reference>
<evidence type="ECO:0000256" key="1">
    <source>
        <dbReference type="SAM" id="Phobius"/>
    </source>
</evidence>
<comment type="caution">
    <text evidence="3">The sequence shown here is derived from an EMBL/GenBank/DDBJ whole genome shotgun (WGS) entry which is preliminary data.</text>
</comment>
<feature type="transmembrane region" description="Helical" evidence="1">
    <location>
        <begin position="15"/>
        <end position="34"/>
    </location>
</feature>
<accession>A0A510XAY1</accession>
<evidence type="ECO:0000313" key="5">
    <source>
        <dbReference type="Proteomes" id="UP000321275"/>
    </source>
</evidence>
<name>A0A510XAY1_9GAMM</name>
<dbReference type="AlphaFoldDB" id="A0A510XAY1"/>
<evidence type="ECO:0000313" key="3">
    <source>
        <dbReference type="EMBL" id="GEK48181.1"/>
    </source>
</evidence>
<dbReference type="EMBL" id="BJUK01000029">
    <property type="protein sequence ID" value="GEK48181.1"/>
    <property type="molecule type" value="Genomic_DNA"/>
</dbReference>
<evidence type="ECO:0000313" key="6">
    <source>
        <dbReference type="Proteomes" id="UP000651738"/>
    </source>
</evidence>
<keyword evidence="1" id="KW-0812">Transmembrane</keyword>
<gene>
    <name evidence="3" type="ORF">HPA02_24640</name>
    <name evidence="4" type="ORF">I7V36_07100</name>
</gene>
<proteinExistence type="predicted"/>
<keyword evidence="1" id="KW-1133">Transmembrane helix</keyword>
<dbReference type="EMBL" id="JAEDAF010000005">
    <property type="protein sequence ID" value="MBH8579860.1"/>
    <property type="molecule type" value="Genomic_DNA"/>
</dbReference>
<dbReference type="Pfam" id="PF14018">
    <property type="entry name" value="DUF4234"/>
    <property type="match status" value="1"/>
</dbReference>
<evidence type="ECO:0000313" key="4">
    <source>
        <dbReference type="EMBL" id="MBH8579860.1"/>
    </source>
</evidence>
<protein>
    <submittedName>
        <fullName evidence="4">DUF4234 domain-containing protein</fullName>
    </submittedName>
</protein>
<feature type="transmembrane region" description="Helical" evidence="1">
    <location>
        <begin position="54"/>
        <end position="72"/>
    </location>
</feature>
<dbReference type="Proteomes" id="UP000321275">
    <property type="component" value="Unassembled WGS sequence"/>
</dbReference>
<organism evidence="3 5">
    <name type="scientific">Bisbaumannia pacifica</name>
    <dbReference type="NCBI Taxonomy" id="77098"/>
    <lineage>
        <taxon>Bacteria</taxon>
        <taxon>Pseudomonadati</taxon>
        <taxon>Pseudomonadota</taxon>
        <taxon>Gammaproteobacteria</taxon>
        <taxon>Oceanospirillales</taxon>
        <taxon>Halomonadaceae</taxon>
        <taxon>Bisbaumannia</taxon>
    </lineage>
</organism>
<dbReference type="OrthoDB" id="7060663at2"/>
<dbReference type="InterPro" id="IPR025328">
    <property type="entry name" value="DUF4234"/>
</dbReference>